<evidence type="ECO:0000313" key="3">
    <source>
        <dbReference type="Proteomes" id="UP000019149"/>
    </source>
</evidence>
<dbReference type="CTD" id="36337969"/>
<accession>W6UNL0</accession>
<dbReference type="PROSITE" id="PS51257">
    <property type="entry name" value="PROKAR_LIPOPROTEIN"/>
    <property type="match status" value="1"/>
</dbReference>
<dbReference type="KEGG" id="egl:EGR_02254"/>
<name>W6UNL0_ECHGR</name>
<sequence length="410" mass="45923">MQKACFQIYICVVVGACDNSIDQCHVSNTHANRLFNVPKMIPSSGDIRLAAMAVCKSRSILVGGDTPQTLCKVQTLGDHDFDNLKSPHSKLQREQAFFNQPLTGPNSCITEISLRSIKPTIPSSTCKRKKKKPAVQFHSRRTQQDAEVYPFIPLIQNLPIVEQEVIVVEDKHARTGTKTASEKHAEVAGATVQKNTRQSSALKCSKKDTFNSHQRHECGTFNMIMERDYLSDLKRPKECKAVQVSMRYQHTLSPTDGEWVRALKSESYTLENTIQSRQYHECTVIDNKDTDTIVSDQDISSEMFSQPSEKHCRPSKRSYGASRSVETQPLSINHAPLREEFSKTSCTVDLVNADASCTDEEAQACPLDESVGSKETQIGLSEAFINALLQVHEKSFVNGLLGRIEQIRFR</sequence>
<keyword evidence="3" id="KW-1185">Reference proteome</keyword>
<dbReference type="GeneID" id="36337969"/>
<dbReference type="RefSeq" id="XP_024354009.1">
    <property type="nucleotide sequence ID" value="XM_024491503.1"/>
</dbReference>
<comment type="caution">
    <text evidence="2">The sequence shown here is derived from an EMBL/GenBank/DDBJ whole genome shotgun (WGS) entry which is preliminary data.</text>
</comment>
<feature type="region of interest" description="Disordered" evidence="1">
    <location>
        <begin position="303"/>
        <end position="327"/>
    </location>
</feature>
<dbReference type="Proteomes" id="UP000019149">
    <property type="component" value="Unassembled WGS sequence"/>
</dbReference>
<organism evidence="2 3">
    <name type="scientific">Echinococcus granulosus</name>
    <name type="common">Hydatid tapeworm</name>
    <dbReference type="NCBI Taxonomy" id="6210"/>
    <lineage>
        <taxon>Eukaryota</taxon>
        <taxon>Metazoa</taxon>
        <taxon>Spiralia</taxon>
        <taxon>Lophotrochozoa</taxon>
        <taxon>Platyhelminthes</taxon>
        <taxon>Cestoda</taxon>
        <taxon>Eucestoda</taxon>
        <taxon>Cyclophyllidea</taxon>
        <taxon>Taeniidae</taxon>
        <taxon>Echinococcus</taxon>
        <taxon>Echinococcus granulosus group</taxon>
    </lineage>
</organism>
<proteinExistence type="predicted"/>
<dbReference type="EMBL" id="APAU02000010">
    <property type="protein sequence ID" value="EUB62813.1"/>
    <property type="molecule type" value="Genomic_DNA"/>
</dbReference>
<gene>
    <name evidence="2" type="ORF">EGR_02254</name>
</gene>
<dbReference type="OMA" id="NMIMERD"/>
<evidence type="ECO:0000256" key="1">
    <source>
        <dbReference type="SAM" id="MobiDB-lite"/>
    </source>
</evidence>
<evidence type="ECO:0000313" key="2">
    <source>
        <dbReference type="EMBL" id="EUB62813.1"/>
    </source>
</evidence>
<reference evidence="2 3" key="1">
    <citation type="journal article" date="2013" name="Nat. Genet.">
        <title>The genome of the hydatid tapeworm Echinococcus granulosus.</title>
        <authorList>
            <person name="Zheng H."/>
            <person name="Zhang W."/>
            <person name="Zhang L."/>
            <person name="Zhang Z."/>
            <person name="Li J."/>
            <person name="Lu G."/>
            <person name="Zhu Y."/>
            <person name="Wang Y."/>
            <person name="Huang Y."/>
            <person name="Liu J."/>
            <person name="Kang H."/>
            <person name="Chen J."/>
            <person name="Wang L."/>
            <person name="Chen A."/>
            <person name="Yu S."/>
            <person name="Gao Z."/>
            <person name="Jin L."/>
            <person name="Gu W."/>
            <person name="Wang Z."/>
            <person name="Zhao L."/>
            <person name="Shi B."/>
            <person name="Wen H."/>
            <person name="Lin R."/>
            <person name="Jones M.K."/>
            <person name="Brejova B."/>
            <person name="Vinar T."/>
            <person name="Zhao G."/>
            <person name="McManus D.P."/>
            <person name="Chen Z."/>
            <person name="Zhou Y."/>
            <person name="Wang S."/>
        </authorList>
    </citation>
    <scope>NUCLEOTIDE SEQUENCE [LARGE SCALE GENOMIC DNA]</scope>
</reference>
<dbReference type="OrthoDB" id="6238405at2759"/>
<dbReference type="AlphaFoldDB" id="W6UNL0"/>
<protein>
    <submittedName>
        <fullName evidence="2">Uncharacterized protein</fullName>
    </submittedName>
</protein>